<evidence type="ECO:0000259" key="12">
    <source>
        <dbReference type="PROSITE" id="PS51030"/>
    </source>
</evidence>
<accession>A0A8S1H0Q2</accession>
<comment type="similarity">
    <text evidence="2">Belongs to the nuclear hormone receptor family. NR1 subfamily.</text>
</comment>
<dbReference type="Pfam" id="PF00104">
    <property type="entry name" value="Hormone_recep"/>
    <property type="match status" value="1"/>
</dbReference>
<dbReference type="OrthoDB" id="5771769at2759"/>
<dbReference type="PROSITE" id="PS51843">
    <property type="entry name" value="NR_LBD"/>
    <property type="match status" value="1"/>
</dbReference>
<feature type="region of interest" description="Disordered" evidence="11">
    <location>
        <begin position="1"/>
        <end position="174"/>
    </location>
</feature>
<feature type="domain" description="Nuclear receptor" evidence="12">
    <location>
        <begin position="314"/>
        <end position="389"/>
    </location>
</feature>
<dbReference type="GO" id="GO:0000122">
    <property type="term" value="P:negative regulation of transcription by RNA polymerase II"/>
    <property type="evidence" value="ECO:0007669"/>
    <property type="project" value="TreeGrafter"/>
</dbReference>
<dbReference type="GO" id="GO:0030154">
    <property type="term" value="P:cell differentiation"/>
    <property type="evidence" value="ECO:0007669"/>
    <property type="project" value="TreeGrafter"/>
</dbReference>
<dbReference type="InterPro" id="IPR000536">
    <property type="entry name" value="Nucl_hrmn_rcpt_lig-bd"/>
</dbReference>
<comment type="subcellular location">
    <subcellularLocation>
        <location evidence="1">Nucleus</location>
    </subcellularLocation>
</comment>
<evidence type="ECO:0000256" key="9">
    <source>
        <dbReference type="ARBA" id="ARBA00023170"/>
    </source>
</evidence>
<proteinExistence type="inferred from homology"/>
<evidence type="ECO:0000256" key="11">
    <source>
        <dbReference type="SAM" id="MobiDB-lite"/>
    </source>
</evidence>
<dbReference type="SUPFAM" id="SSF48508">
    <property type="entry name" value="Nuclear receptor ligand-binding domain"/>
    <property type="match status" value="1"/>
</dbReference>
<dbReference type="EMBL" id="CAJGYM010000012">
    <property type="protein sequence ID" value="CAD6189836.1"/>
    <property type="molecule type" value="Genomic_DNA"/>
</dbReference>
<evidence type="ECO:0000256" key="6">
    <source>
        <dbReference type="ARBA" id="ARBA00023015"/>
    </source>
</evidence>
<dbReference type="SMART" id="SM00399">
    <property type="entry name" value="ZnF_C4"/>
    <property type="match status" value="1"/>
</dbReference>
<feature type="compositionally biased region" description="Pro residues" evidence="11">
    <location>
        <begin position="44"/>
        <end position="53"/>
    </location>
</feature>
<dbReference type="PRINTS" id="PR00546">
    <property type="entry name" value="THYROIDHORMR"/>
</dbReference>
<dbReference type="FunFam" id="3.30.50.10:FF:000030">
    <property type="entry name" value="Nuclear Hormone Receptor family"/>
    <property type="match status" value="1"/>
</dbReference>
<keyword evidence="5" id="KW-0862">Zinc</keyword>
<evidence type="ECO:0000313" key="14">
    <source>
        <dbReference type="EMBL" id="CAD6189836.1"/>
    </source>
</evidence>
<keyword evidence="6" id="KW-0805">Transcription regulation</keyword>
<dbReference type="AlphaFoldDB" id="A0A8S1H0Q2"/>
<feature type="domain" description="NR LBD" evidence="13">
    <location>
        <begin position="420"/>
        <end position="675"/>
    </location>
</feature>
<dbReference type="GO" id="GO:0000978">
    <property type="term" value="F:RNA polymerase II cis-regulatory region sequence-specific DNA binding"/>
    <property type="evidence" value="ECO:0007669"/>
    <property type="project" value="TreeGrafter"/>
</dbReference>
<dbReference type="InterPro" id="IPR013088">
    <property type="entry name" value="Znf_NHR/GATA"/>
</dbReference>
<dbReference type="PANTHER" id="PTHR24082">
    <property type="entry name" value="NUCLEAR HORMONE RECEPTOR"/>
    <property type="match status" value="1"/>
</dbReference>
<feature type="compositionally biased region" description="Basic and acidic residues" evidence="11">
    <location>
        <begin position="113"/>
        <end position="123"/>
    </location>
</feature>
<dbReference type="PROSITE" id="PS51030">
    <property type="entry name" value="NUCLEAR_REC_DBD_2"/>
    <property type="match status" value="1"/>
</dbReference>
<evidence type="ECO:0000256" key="3">
    <source>
        <dbReference type="ARBA" id="ARBA00022723"/>
    </source>
</evidence>
<dbReference type="InterPro" id="IPR001728">
    <property type="entry name" value="ThyrH_rcpt"/>
</dbReference>
<dbReference type="Gene3D" id="3.30.50.10">
    <property type="entry name" value="Erythroid Transcription Factor GATA-1, subunit A"/>
    <property type="match status" value="1"/>
</dbReference>
<protein>
    <recommendedName>
        <fullName evidence="16">Nuclear receptor domain-containing protein</fullName>
    </recommendedName>
</protein>
<evidence type="ECO:0000256" key="2">
    <source>
        <dbReference type="ARBA" id="ARBA00008092"/>
    </source>
</evidence>
<keyword evidence="8" id="KW-0804">Transcription</keyword>
<evidence type="ECO:0000256" key="4">
    <source>
        <dbReference type="ARBA" id="ARBA00022771"/>
    </source>
</evidence>
<keyword evidence="10" id="KW-0539">Nucleus</keyword>
<keyword evidence="4" id="KW-0863">Zinc-finger</keyword>
<name>A0A8S1H0Q2_9PELO</name>
<dbReference type="GO" id="GO:0004879">
    <property type="term" value="F:nuclear receptor activity"/>
    <property type="evidence" value="ECO:0007669"/>
    <property type="project" value="InterPro"/>
</dbReference>
<dbReference type="InterPro" id="IPR001628">
    <property type="entry name" value="Znf_hrmn_rcpt"/>
</dbReference>
<dbReference type="Pfam" id="PF00105">
    <property type="entry name" value="zf-C4"/>
    <property type="match status" value="1"/>
</dbReference>
<feature type="region of interest" description="Disordered" evidence="11">
    <location>
        <begin position="245"/>
        <end position="278"/>
    </location>
</feature>
<reference evidence="14" key="1">
    <citation type="submission" date="2020-10" db="EMBL/GenBank/DDBJ databases">
        <authorList>
            <person name="Kikuchi T."/>
        </authorList>
    </citation>
    <scope>NUCLEOTIDE SEQUENCE</scope>
    <source>
        <strain evidence="14">NKZ352</strain>
    </source>
</reference>
<evidence type="ECO:0000256" key="5">
    <source>
        <dbReference type="ARBA" id="ARBA00022833"/>
    </source>
</evidence>
<dbReference type="CDD" id="cd06961">
    <property type="entry name" value="NR_DBD_TR"/>
    <property type="match status" value="1"/>
</dbReference>
<evidence type="ECO:0000256" key="1">
    <source>
        <dbReference type="ARBA" id="ARBA00004123"/>
    </source>
</evidence>
<dbReference type="InterPro" id="IPR001723">
    <property type="entry name" value="Nuclear_hrmn_rcpt"/>
</dbReference>
<dbReference type="PROSITE" id="PS00031">
    <property type="entry name" value="NUCLEAR_REC_DBD_1"/>
    <property type="match status" value="1"/>
</dbReference>
<dbReference type="Proteomes" id="UP000835052">
    <property type="component" value="Unassembled WGS sequence"/>
</dbReference>
<evidence type="ECO:0000313" key="15">
    <source>
        <dbReference type="Proteomes" id="UP000835052"/>
    </source>
</evidence>
<evidence type="ECO:0000259" key="13">
    <source>
        <dbReference type="PROSITE" id="PS51843"/>
    </source>
</evidence>
<organism evidence="14 15">
    <name type="scientific">Caenorhabditis auriculariae</name>
    <dbReference type="NCBI Taxonomy" id="2777116"/>
    <lineage>
        <taxon>Eukaryota</taxon>
        <taxon>Metazoa</taxon>
        <taxon>Ecdysozoa</taxon>
        <taxon>Nematoda</taxon>
        <taxon>Chromadorea</taxon>
        <taxon>Rhabditida</taxon>
        <taxon>Rhabditina</taxon>
        <taxon>Rhabditomorpha</taxon>
        <taxon>Rhabditoidea</taxon>
        <taxon>Rhabditidae</taxon>
        <taxon>Peloderinae</taxon>
        <taxon>Caenorhabditis</taxon>
    </lineage>
</organism>
<dbReference type="GO" id="GO:0005634">
    <property type="term" value="C:nucleus"/>
    <property type="evidence" value="ECO:0007669"/>
    <property type="project" value="UniProtKB-SubCell"/>
</dbReference>
<dbReference type="GO" id="GO:0009755">
    <property type="term" value="P:hormone-mediated signaling pathway"/>
    <property type="evidence" value="ECO:0007669"/>
    <property type="project" value="TreeGrafter"/>
</dbReference>
<evidence type="ECO:0000256" key="8">
    <source>
        <dbReference type="ARBA" id="ARBA00023163"/>
    </source>
</evidence>
<sequence>MRKLHSEPPVPDPPGTTWPGIPKPPLCNPFPKPSRDPSARNPETPHPVQPFPRPSRDHLTRNPETPRAALSQILQGPLGNGSRNPRAPFPRPSRDPSARNPETPLPVQPFPRSSRDHLAKDPETPPPSRAALSQILQGPLGKGSRNPPPIPGNPFPDPPGTTWPKTPTNKRKQAEVVAPSAMASVGRSHLAVVLGLMTSSRRPYVISYLLLEPRTRLALLPYPTVSYCNLPYHAVYWNATPPAQQGLKCRPGGPSSRAKLRNRQPASSEKQLEKRSGRRFSANNGGEVLVALDRDFFLGPDQTAPYMPSYMEEGQPCVVCGDVATGLHYRAITCEGCKGFFRRTSQRHLTYVCRSGETCDINKVTRNICQRCRFLKCINVGMSTDLVLNEDERVRKRTLIRENRERRTLESTVAAIRGPPVDELKAALVRTEIDRLTKSYCQNIDQPAEVTPSGTSKVPKITQLLQKLVTNATQFASDFSAWNQLSIKSQAVLLENCVLETHLLRFVSFFDDAENCFRPSEKVFLRQHDLLESVAVDVEQDENEELRQLISKLFTVAGSLSSLQLDHRQLTVLSALFLFNSDHLSDEKQIASVEKVQTELWEMLRLLNEESSDDLQRVICHSPSSEQASPFPRANFDWYPRLIAKIAHFKIFCAKLREHFRNANNVELFTAMLAV</sequence>
<dbReference type="InterPro" id="IPR050234">
    <property type="entry name" value="Nuclear_hormone_rcpt_NR1"/>
</dbReference>
<keyword evidence="3" id="KW-0479">Metal-binding</keyword>
<dbReference type="GO" id="GO:0045944">
    <property type="term" value="P:positive regulation of transcription by RNA polymerase II"/>
    <property type="evidence" value="ECO:0007669"/>
    <property type="project" value="TreeGrafter"/>
</dbReference>
<keyword evidence="7" id="KW-0238">DNA-binding</keyword>
<dbReference type="InterPro" id="IPR035500">
    <property type="entry name" value="NHR-like_dom_sf"/>
</dbReference>
<feature type="compositionally biased region" description="Pro residues" evidence="11">
    <location>
        <begin position="146"/>
        <end position="161"/>
    </location>
</feature>
<evidence type="ECO:0008006" key="16">
    <source>
        <dbReference type="Google" id="ProtNLM"/>
    </source>
</evidence>
<keyword evidence="15" id="KW-1185">Reference proteome</keyword>
<evidence type="ECO:0000256" key="10">
    <source>
        <dbReference type="ARBA" id="ARBA00023242"/>
    </source>
</evidence>
<keyword evidence="9" id="KW-0675">Receptor</keyword>
<dbReference type="Gene3D" id="1.10.565.10">
    <property type="entry name" value="Retinoid X Receptor"/>
    <property type="match status" value="1"/>
</dbReference>
<dbReference type="PRINTS" id="PR00398">
    <property type="entry name" value="STRDHORMONER"/>
</dbReference>
<dbReference type="PRINTS" id="PR00047">
    <property type="entry name" value="STROIDFINGER"/>
</dbReference>
<comment type="caution">
    <text evidence="14">The sequence shown here is derived from an EMBL/GenBank/DDBJ whole genome shotgun (WGS) entry which is preliminary data.</text>
</comment>
<feature type="compositionally biased region" description="Pro residues" evidence="11">
    <location>
        <begin position="8"/>
        <end position="32"/>
    </location>
</feature>
<dbReference type="PANTHER" id="PTHR24082:SF473">
    <property type="entry name" value="ECDYSONE-INDUCED PROTEIN 75B, ISOFORM B"/>
    <property type="match status" value="1"/>
</dbReference>
<gene>
    <name evidence="14" type="ORF">CAUJ_LOCUS5755</name>
</gene>
<dbReference type="GO" id="GO:0008270">
    <property type="term" value="F:zinc ion binding"/>
    <property type="evidence" value="ECO:0007669"/>
    <property type="project" value="UniProtKB-KW"/>
</dbReference>
<dbReference type="SUPFAM" id="SSF57716">
    <property type="entry name" value="Glucocorticoid receptor-like (DNA-binding domain)"/>
    <property type="match status" value="1"/>
</dbReference>
<evidence type="ECO:0000256" key="7">
    <source>
        <dbReference type="ARBA" id="ARBA00023125"/>
    </source>
</evidence>